<dbReference type="InterPro" id="IPR001624">
    <property type="entry name" value="FliE"/>
</dbReference>
<dbReference type="GO" id="GO:0005198">
    <property type="term" value="F:structural molecule activity"/>
    <property type="evidence" value="ECO:0007669"/>
    <property type="project" value="UniProtKB-UniRule"/>
</dbReference>
<dbReference type="PANTHER" id="PTHR34653">
    <property type="match status" value="1"/>
</dbReference>
<dbReference type="NCBIfam" id="TIGR00205">
    <property type="entry name" value="fliE"/>
    <property type="match status" value="1"/>
</dbReference>
<dbReference type="PANTHER" id="PTHR34653:SF1">
    <property type="entry name" value="FLAGELLAR HOOK-BASAL BODY COMPLEX PROTEIN FLIE"/>
    <property type="match status" value="1"/>
</dbReference>
<dbReference type="GO" id="GO:0003774">
    <property type="term" value="F:cytoskeletal motor activity"/>
    <property type="evidence" value="ECO:0007669"/>
    <property type="project" value="InterPro"/>
</dbReference>
<sequence length="93" mass="10829">MKIKGLSKLNLYQEVEKINRNLDFGKVLFEKLKEIDNKEKEAQATLEKFARGEDIDPAEMALKISTADASMKLLLRIRNKVLEAYQEIMRMQI</sequence>
<evidence type="ECO:0000256" key="5">
    <source>
        <dbReference type="NCBIfam" id="TIGR00205"/>
    </source>
</evidence>
<dbReference type="AlphaFoldDB" id="A0A2N7PKB9"/>
<dbReference type="Proteomes" id="UP000235731">
    <property type="component" value="Unassembled WGS sequence"/>
</dbReference>
<proteinExistence type="inferred from homology"/>
<evidence type="ECO:0000256" key="2">
    <source>
        <dbReference type="ARBA" id="ARBA00009272"/>
    </source>
</evidence>
<reference evidence="6 7" key="1">
    <citation type="submission" date="2018-01" db="EMBL/GenBank/DDBJ databases">
        <title>Metagenomic assembled genomes from two thermal pools in the Uzon Caldera, Kamchatka, Russia.</title>
        <authorList>
            <person name="Wilkins L."/>
            <person name="Ettinger C."/>
        </authorList>
    </citation>
    <scope>NUCLEOTIDE SEQUENCE [LARGE SCALE GENOMIC DNA]</scope>
    <source>
        <strain evidence="6">ZAV-15</strain>
    </source>
</reference>
<evidence type="ECO:0000313" key="7">
    <source>
        <dbReference type="Proteomes" id="UP000235731"/>
    </source>
</evidence>
<dbReference type="Pfam" id="PF02049">
    <property type="entry name" value="FliE"/>
    <property type="match status" value="1"/>
</dbReference>
<dbReference type="GO" id="GO:0071973">
    <property type="term" value="P:bacterial-type flagellum-dependent cell motility"/>
    <property type="evidence" value="ECO:0007669"/>
    <property type="project" value="InterPro"/>
</dbReference>
<evidence type="ECO:0000256" key="4">
    <source>
        <dbReference type="HAMAP-Rule" id="MF_00724"/>
    </source>
</evidence>
<comment type="similarity">
    <text evidence="2 4">Belongs to the FliE family.</text>
</comment>
<comment type="subcellular location">
    <subcellularLocation>
        <location evidence="1 4">Bacterial flagellum basal body</location>
    </subcellularLocation>
</comment>
<name>A0A2N7PKB9_9BACT</name>
<evidence type="ECO:0000256" key="1">
    <source>
        <dbReference type="ARBA" id="ARBA00004117"/>
    </source>
</evidence>
<keyword evidence="3 4" id="KW-0975">Bacterial flagellum</keyword>
<organism evidence="6 7">
    <name type="scientific">Caldimicrobium thiodismutans</name>
    <dbReference type="NCBI Taxonomy" id="1653476"/>
    <lineage>
        <taxon>Bacteria</taxon>
        <taxon>Pseudomonadati</taxon>
        <taxon>Thermodesulfobacteriota</taxon>
        <taxon>Thermodesulfobacteria</taxon>
        <taxon>Thermodesulfobacteriales</taxon>
        <taxon>Thermodesulfobacteriaceae</taxon>
        <taxon>Caldimicrobium</taxon>
    </lineage>
</organism>
<keyword evidence="6" id="KW-0969">Cilium</keyword>
<keyword evidence="6" id="KW-0282">Flagellum</keyword>
<evidence type="ECO:0000313" key="6">
    <source>
        <dbReference type="EMBL" id="PMP63671.1"/>
    </source>
</evidence>
<dbReference type="EMBL" id="PNIE01000029">
    <property type="protein sequence ID" value="PMP63671.1"/>
    <property type="molecule type" value="Genomic_DNA"/>
</dbReference>
<protein>
    <recommendedName>
        <fullName evidence="4 5">Flagellar hook-basal body complex protein FliE</fullName>
    </recommendedName>
</protein>
<accession>A0A2N7PKB9</accession>
<dbReference type="GO" id="GO:0009425">
    <property type="term" value="C:bacterial-type flagellum basal body"/>
    <property type="evidence" value="ECO:0007669"/>
    <property type="project" value="UniProtKB-SubCell"/>
</dbReference>
<dbReference type="HAMAP" id="MF_00724">
    <property type="entry name" value="FliE"/>
    <property type="match status" value="1"/>
</dbReference>
<keyword evidence="6" id="KW-0966">Cell projection</keyword>
<evidence type="ECO:0000256" key="3">
    <source>
        <dbReference type="ARBA" id="ARBA00023143"/>
    </source>
</evidence>
<gene>
    <name evidence="4 6" type="primary">fliE</name>
    <name evidence="6" type="ORF">C0197_02065</name>
</gene>
<comment type="caution">
    <text evidence="6">The sequence shown here is derived from an EMBL/GenBank/DDBJ whole genome shotgun (WGS) entry which is preliminary data.</text>
</comment>
<dbReference type="PRINTS" id="PR01006">
    <property type="entry name" value="FLGHOOKFLIE"/>
</dbReference>